<dbReference type="AlphaFoldDB" id="A0A427AGB8"/>
<name>A0A427AGB8_ENSVE</name>
<dbReference type="EMBL" id="AMZH03002548">
    <property type="protein sequence ID" value="RRT75212.1"/>
    <property type="molecule type" value="Genomic_DNA"/>
</dbReference>
<proteinExistence type="predicted"/>
<comment type="caution">
    <text evidence="1">The sequence shown here is derived from an EMBL/GenBank/DDBJ whole genome shotgun (WGS) entry which is preliminary data.</text>
</comment>
<gene>
    <name evidence="1" type="ORF">B296_00011424</name>
</gene>
<accession>A0A427AGB8</accession>
<evidence type="ECO:0000313" key="1">
    <source>
        <dbReference type="EMBL" id="RRT75212.1"/>
    </source>
</evidence>
<dbReference type="Proteomes" id="UP000287651">
    <property type="component" value="Unassembled WGS sequence"/>
</dbReference>
<reference evidence="1 2" key="1">
    <citation type="journal article" date="2014" name="Agronomy (Basel)">
        <title>A Draft Genome Sequence for Ensete ventricosum, the Drought-Tolerant Tree Against Hunger.</title>
        <authorList>
            <person name="Harrison J."/>
            <person name="Moore K.A."/>
            <person name="Paszkiewicz K."/>
            <person name="Jones T."/>
            <person name="Grant M."/>
            <person name="Ambacheew D."/>
            <person name="Muzemil S."/>
            <person name="Studholme D.J."/>
        </authorList>
    </citation>
    <scope>NUCLEOTIDE SEQUENCE [LARGE SCALE GENOMIC DNA]</scope>
</reference>
<sequence length="145" mass="15785">MGNCTVKGTMVSCSVKGATVSFTVSETTKEVKLEAAGRIKDMIAYAEPPATRKASGSAGRPRNYQGTETFKNLEVLPSPEKGIWRVRLAISSEQLAEILSEQANTGAMIERMRAYASTAEAAQKQPKHKRAADWMSQHCEDVFAC</sequence>
<evidence type="ECO:0000313" key="2">
    <source>
        <dbReference type="Proteomes" id="UP000287651"/>
    </source>
</evidence>
<organism evidence="1 2">
    <name type="scientific">Ensete ventricosum</name>
    <name type="common">Abyssinian banana</name>
    <name type="synonym">Musa ensete</name>
    <dbReference type="NCBI Taxonomy" id="4639"/>
    <lineage>
        <taxon>Eukaryota</taxon>
        <taxon>Viridiplantae</taxon>
        <taxon>Streptophyta</taxon>
        <taxon>Embryophyta</taxon>
        <taxon>Tracheophyta</taxon>
        <taxon>Spermatophyta</taxon>
        <taxon>Magnoliopsida</taxon>
        <taxon>Liliopsida</taxon>
        <taxon>Zingiberales</taxon>
        <taxon>Musaceae</taxon>
        <taxon>Ensete</taxon>
    </lineage>
</organism>
<protein>
    <submittedName>
        <fullName evidence="1">Uncharacterized protein</fullName>
    </submittedName>
</protein>